<keyword evidence="1" id="KW-1133">Transmembrane helix</keyword>
<protein>
    <submittedName>
        <fullName evidence="2">Uncharacterized protein</fullName>
    </submittedName>
</protein>
<dbReference type="EMBL" id="GBXM01055755">
    <property type="protein sequence ID" value="JAH52822.1"/>
    <property type="molecule type" value="Transcribed_RNA"/>
</dbReference>
<organism evidence="2">
    <name type="scientific">Anguilla anguilla</name>
    <name type="common">European freshwater eel</name>
    <name type="synonym">Muraena anguilla</name>
    <dbReference type="NCBI Taxonomy" id="7936"/>
    <lineage>
        <taxon>Eukaryota</taxon>
        <taxon>Metazoa</taxon>
        <taxon>Chordata</taxon>
        <taxon>Craniata</taxon>
        <taxon>Vertebrata</taxon>
        <taxon>Euteleostomi</taxon>
        <taxon>Actinopterygii</taxon>
        <taxon>Neopterygii</taxon>
        <taxon>Teleostei</taxon>
        <taxon>Anguilliformes</taxon>
        <taxon>Anguillidae</taxon>
        <taxon>Anguilla</taxon>
    </lineage>
</organism>
<sequence>MQICLFLQPDWKRMWCNAACAFLRCPCFSWTILLFLGNLFSCTFQNMDRS</sequence>
<keyword evidence="1" id="KW-0472">Membrane</keyword>
<evidence type="ECO:0000256" key="1">
    <source>
        <dbReference type="SAM" id="Phobius"/>
    </source>
</evidence>
<name>A0A0E9THB1_ANGAN</name>
<accession>A0A0E9THB1</accession>
<reference evidence="2" key="1">
    <citation type="submission" date="2014-11" db="EMBL/GenBank/DDBJ databases">
        <authorList>
            <person name="Amaro Gonzalez C."/>
        </authorList>
    </citation>
    <scope>NUCLEOTIDE SEQUENCE</scope>
</reference>
<evidence type="ECO:0000313" key="2">
    <source>
        <dbReference type="EMBL" id="JAH52822.1"/>
    </source>
</evidence>
<proteinExistence type="predicted"/>
<reference evidence="2" key="2">
    <citation type="journal article" date="2015" name="Fish Shellfish Immunol.">
        <title>Early steps in the European eel (Anguilla anguilla)-Vibrio vulnificus interaction in the gills: Role of the RtxA13 toxin.</title>
        <authorList>
            <person name="Callol A."/>
            <person name="Pajuelo D."/>
            <person name="Ebbesson L."/>
            <person name="Teles M."/>
            <person name="MacKenzie S."/>
            <person name="Amaro C."/>
        </authorList>
    </citation>
    <scope>NUCLEOTIDE SEQUENCE</scope>
</reference>
<dbReference type="AlphaFoldDB" id="A0A0E9THB1"/>
<feature type="transmembrane region" description="Helical" evidence="1">
    <location>
        <begin position="21"/>
        <end position="40"/>
    </location>
</feature>
<keyword evidence="1" id="KW-0812">Transmembrane</keyword>